<dbReference type="InterPro" id="IPR053027">
    <property type="entry name" value="AGGF1"/>
</dbReference>
<organism evidence="3 4">
    <name type="scientific">Bemisia tabaci</name>
    <name type="common">Sweetpotato whitefly</name>
    <name type="synonym">Aleurodes tabaci</name>
    <dbReference type="NCBI Taxonomy" id="7038"/>
    <lineage>
        <taxon>Eukaryota</taxon>
        <taxon>Metazoa</taxon>
        <taxon>Ecdysozoa</taxon>
        <taxon>Arthropoda</taxon>
        <taxon>Hexapoda</taxon>
        <taxon>Insecta</taxon>
        <taxon>Pterygota</taxon>
        <taxon>Neoptera</taxon>
        <taxon>Paraneoptera</taxon>
        <taxon>Hemiptera</taxon>
        <taxon>Sternorrhyncha</taxon>
        <taxon>Aleyrodoidea</taxon>
        <taxon>Aleyrodidae</taxon>
        <taxon>Aleyrodinae</taxon>
        <taxon>Bemisia</taxon>
    </lineage>
</organism>
<dbReference type="PANTHER" id="PTHR23106:SF24">
    <property type="entry name" value="ANGIOGENIC FACTOR WITH G PATCH AND FHA DOMAINS 1"/>
    <property type="match status" value="1"/>
</dbReference>
<feature type="region of interest" description="Disordered" evidence="1">
    <location>
        <begin position="177"/>
        <end position="239"/>
    </location>
</feature>
<sequence>MGKENETESQSESFEIIDHSFQKELQDLPEVTAYIERLQNIILRQRKILLRFYNEKKSKTDASTQTDVPLGQESSVSPSKSDVKLISDNWSVNSKDLGVSIQEQVTAAAENAMKQTGFVYEETSGMYYDYNTGYYYNAELGLYYDGNTGTYYYYDEARRTYHFHSKVEPSVLPKVLDESASQQKPQSETKMETENFSEESVKTKRKQCENEEGDDPPKKSKQGEVLEEGECSDSDNEEIKETDEIVKDDAETKVEDPATLLIQSNGDATSKPKSSIDNDEFDTEISKQYPPCMRVIVQESNVKGVKPGSLFMITWPGGTLGREGDHSILIPDHNVSKYHAKFSFSGENENGNYVLVDLGSKNGTYLNGQRLSVALSESDPFPVEHGSEIQIGSTKLLCHVHNGQETCPNCEPGVMITEDKKKEVIHVNKGENYKSELKRLKSKYGVESLSSALSAPAPGYEDKADIRRKTVGSSSDNFKTETASVQESIPSENKGFKMLAKMGWNKGQALGKEEKSDAITEPEILCLSKDLIYLLSRSS</sequence>
<dbReference type="InterPro" id="IPR000467">
    <property type="entry name" value="G_patch_dom"/>
</dbReference>
<name>A0A9P0ALR9_BEMTA</name>
<evidence type="ECO:0000313" key="3">
    <source>
        <dbReference type="EMBL" id="CAH0394069.1"/>
    </source>
</evidence>
<feature type="domain" description="FHA" evidence="2">
    <location>
        <begin position="317"/>
        <end position="371"/>
    </location>
</feature>
<dbReference type="Pfam" id="PF17780">
    <property type="entry name" value="OCRE"/>
    <property type="match status" value="1"/>
</dbReference>
<evidence type="ECO:0000313" key="4">
    <source>
        <dbReference type="Proteomes" id="UP001152759"/>
    </source>
</evidence>
<proteinExistence type="predicted"/>
<keyword evidence="4" id="KW-1185">Reference proteome</keyword>
<dbReference type="InterPro" id="IPR000253">
    <property type="entry name" value="FHA_dom"/>
</dbReference>
<dbReference type="AlphaFoldDB" id="A0A9P0ALR9"/>
<evidence type="ECO:0000256" key="1">
    <source>
        <dbReference type="SAM" id="MobiDB-lite"/>
    </source>
</evidence>
<accession>A0A9P0ALR9</accession>
<gene>
    <name evidence="3" type="ORF">BEMITA_LOCUS12408</name>
</gene>
<dbReference type="InterPro" id="IPR008984">
    <property type="entry name" value="SMAD_FHA_dom_sf"/>
</dbReference>
<evidence type="ECO:0000259" key="2">
    <source>
        <dbReference type="SMART" id="SM00240"/>
    </source>
</evidence>
<dbReference type="SMART" id="SM00240">
    <property type="entry name" value="FHA"/>
    <property type="match status" value="1"/>
</dbReference>
<feature type="compositionally biased region" description="Basic and acidic residues" evidence="1">
    <location>
        <begin position="187"/>
        <end position="224"/>
    </location>
</feature>
<dbReference type="Pfam" id="PF00498">
    <property type="entry name" value="FHA"/>
    <property type="match status" value="1"/>
</dbReference>
<dbReference type="Proteomes" id="UP001152759">
    <property type="component" value="Chromosome 8"/>
</dbReference>
<dbReference type="Gene3D" id="2.60.200.20">
    <property type="match status" value="1"/>
</dbReference>
<feature type="compositionally biased region" description="Acidic residues" evidence="1">
    <location>
        <begin position="225"/>
        <end position="236"/>
    </location>
</feature>
<dbReference type="CDD" id="cd22686">
    <property type="entry name" value="FHA_AGGF1"/>
    <property type="match status" value="1"/>
</dbReference>
<dbReference type="Pfam" id="PF01585">
    <property type="entry name" value="G-patch"/>
    <property type="match status" value="1"/>
</dbReference>
<dbReference type="InterPro" id="IPR041591">
    <property type="entry name" value="OCRE"/>
</dbReference>
<reference evidence="3" key="1">
    <citation type="submission" date="2021-12" db="EMBL/GenBank/DDBJ databases">
        <authorList>
            <person name="King R."/>
        </authorList>
    </citation>
    <scope>NUCLEOTIDE SEQUENCE</scope>
</reference>
<dbReference type="PANTHER" id="PTHR23106">
    <property type="entry name" value="ANGIOGENIC FACTOR WITH G PATCH AND FHA DOMAINS 1"/>
    <property type="match status" value="1"/>
</dbReference>
<protein>
    <recommendedName>
        <fullName evidence="2">FHA domain-containing protein</fullName>
    </recommendedName>
</protein>
<dbReference type="SUPFAM" id="SSF49879">
    <property type="entry name" value="SMAD/FHA domain"/>
    <property type="match status" value="1"/>
</dbReference>
<dbReference type="EMBL" id="OU963869">
    <property type="protein sequence ID" value="CAH0394069.1"/>
    <property type="molecule type" value="Genomic_DNA"/>
</dbReference>
<dbReference type="GO" id="GO:0003676">
    <property type="term" value="F:nucleic acid binding"/>
    <property type="evidence" value="ECO:0007669"/>
    <property type="project" value="InterPro"/>
</dbReference>